<sequence>MPRTKKKGRRGGKARDNAWIDRKDTLETTNERFERYYKNLKIVPDEKWDDFMHSLRQPLPSTFRIAGNRQLAQVLNDAVKNTYIPQLQSGTFEGEPLPVPTPLPWYPDSLAWQINVPRKSLRKSPEYKKFHNFLVFETEVGNISRQEAVSMLPPLFLDVEPHHWVIDMCAAPGSKTTQIIEAFHANDSLSTAMAPTGLLIANDSDNRRTHLLIHQSARLPSPVLMVTNLDASSFPAIKIPVVDASDDIKGGEHGKKRNWRKDKEQQIRFDRILCDVPCSGDGTLRKNLEIWKKWQPLDGNGLHSLQLRILLRGFQMLKNDGRIVYSTCSLNPVENEAVIAAALNHNQEFELVDVSDRLPSLIRIPGLTSWCPAVDRDVDMSFDTYAKYMESLTDERARSSNKMLESHWPPANVNDLKLERCMRIYPHFQDSGGFFVAVLRKKVTAGEPIEPVAIDGKRQAEGVSGPPAPKKTKLDEEISTDSMNVDQSAAKSEPVAMAEEQGKISGSHEHNQTQGKQKQPLTETGGTFKENPFTFISRHEASLQACIKRLNLKPNFPAENLFMRSPEGEPIRSLYLVNDVVKAIMQSTDYTRIRLVSAGVKIFGKVENSKDTRNLPERQIRVLSEGMAAVLPYVNHDTLIAADIGVLRTLLGTYHPLCTSFEEPFRTTMTNKSIGSHISRFKAGTQGPTTLTHDLILPLWRSENAVSLMVEKKAKSALSLRLFGEDITVAGRNKQIETVKVVNGDEEPSTIPGNDSDEEDVDADKNMDE</sequence>
<dbReference type="GO" id="GO:0030488">
    <property type="term" value="P:tRNA methylation"/>
    <property type="evidence" value="ECO:0007669"/>
    <property type="project" value="TreeGrafter"/>
</dbReference>
<dbReference type="EMBL" id="ML170166">
    <property type="protein sequence ID" value="TDL24663.1"/>
    <property type="molecule type" value="Genomic_DNA"/>
</dbReference>
<keyword evidence="8 10" id="KW-0694">RNA-binding</keyword>
<evidence type="ECO:0000256" key="8">
    <source>
        <dbReference type="ARBA" id="ARBA00022884"/>
    </source>
</evidence>
<keyword evidence="7" id="KW-0819">tRNA processing</keyword>
<feature type="binding site" evidence="10">
    <location>
        <position position="275"/>
    </location>
    <ligand>
        <name>S-adenosyl-L-methionine</name>
        <dbReference type="ChEBI" id="CHEBI:59789"/>
    </ligand>
</feature>
<dbReference type="Pfam" id="PF01189">
    <property type="entry name" value="Methyltr_RsmB-F"/>
    <property type="match status" value="1"/>
</dbReference>
<evidence type="ECO:0000259" key="12">
    <source>
        <dbReference type="PROSITE" id="PS51686"/>
    </source>
</evidence>
<dbReference type="InterPro" id="IPR057285">
    <property type="entry name" value="Pre-PUA_NSUN2"/>
</dbReference>
<keyword evidence="6 10" id="KW-0949">S-adenosyl-L-methionine</keyword>
<gene>
    <name evidence="13" type="ORF">BD410DRAFT_786199</name>
</gene>
<dbReference type="GO" id="GO:0000049">
    <property type="term" value="F:tRNA binding"/>
    <property type="evidence" value="ECO:0007669"/>
    <property type="project" value="UniProtKB-KW"/>
</dbReference>
<evidence type="ECO:0000256" key="4">
    <source>
        <dbReference type="ARBA" id="ARBA00022603"/>
    </source>
</evidence>
<evidence type="ECO:0000256" key="3">
    <source>
        <dbReference type="ARBA" id="ARBA00022555"/>
    </source>
</evidence>
<dbReference type="SUPFAM" id="SSF53335">
    <property type="entry name" value="S-adenosyl-L-methionine-dependent methyltransferases"/>
    <property type="match status" value="1"/>
</dbReference>
<evidence type="ECO:0000313" key="13">
    <source>
        <dbReference type="EMBL" id="TDL24663.1"/>
    </source>
</evidence>
<evidence type="ECO:0000256" key="1">
    <source>
        <dbReference type="ARBA" id="ARBA00004123"/>
    </source>
</evidence>
<dbReference type="Pfam" id="PF25376">
    <property type="entry name" value="Pre-PUA_NSUN2"/>
    <property type="match status" value="1"/>
</dbReference>
<keyword evidence="5 10" id="KW-0808">Transferase</keyword>
<dbReference type="PANTHER" id="PTHR22808">
    <property type="entry name" value="NCL1 YEAST -RELATED NOL1/NOP2/FMU SUN DOMAIN-CONTAINING"/>
    <property type="match status" value="1"/>
</dbReference>
<evidence type="ECO:0000313" key="14">
    <source>
        <dbReference type="Proteomes" id="UP000294933"/>
    </source>
</evidence>
<keyword evidence="9" id="KW-0539">Nucleus</keyword>
<evidence type="ECO:0000256" key="2">
    <source>
        <dbReference type="ARBA" id="ARBA00007494"/>
    </source>
</evidence>
<feature type="binding site" evidence="10">
    <location>
        <begin position="169"/>
        <end position="175"/>
    </location>
    <ligand>
        <name>S-adenosyl-L-methionine</name>
        <dbReference type="ChEBI" id="CHEBI:59789"/>
    </ligand>
</feature>
<keyword evidence="4 10" id="KW-0489">Methyltransferase</keyword>
<dbReference type="InterPro" id="IPR023270">
    <property type="entry name" value="RCMT_NCL1"/>
</dbReference>
<keyword evidence="14" id="KW-1185">Reference proteome</keyword>
<evidence type="ECO:0000256" key="11">
    <source>
        <dbReference type="SAM" id="MobiDB-lite"/>
    </source>
</evidence>
<feature type="region of interest" description="Disordered" evidence="11">
    <location>
        <begin position="743"/>
        <end position="769"/>
    </location>
</feature>
<comment type="similarity">
    <text evidence="2 10">Belongs to the class I-like SAM-binding methyltransferase superfamily. RsmB/NOP family.</text>
</comment>
<dbReference type="InterPro" id="IPR001678">
    <property type="entry name" value="MeTrfase_RsmB-F_NOP2_dom"/>
</dbReference>
<evidence type="ECO:0000256" key="10">
    <source>
        <dbReference type="PROSITE-ProRule" id="PRU01023"/>
    </source>
</evidence>
<dbReference type="GO" id="GO:0005634">
    <property type="term" value="C:nucleus"/>
    <property type="evidence" value="ECO:0007669"/>
    <property type="project" value="UniProtKB-SubCell"/>
</dbReference>
<feature type="compositionally biased region" description="Polar residues" evidence="11">
    <location>
        <begin position="512"/>
        <end position="525"/>
    </location>
</feature>
<evidence type="ECO:0000256" key="6">
    <source>
        <dbReference type="ARBA" id="ARBA00022691"/>
    </source>
</evidence>
<dbReference type="Gene3D" id="3.40.50.150">
    <property type="entry name" value="Vaccinia Virus protein VP39"/>
    <property type="match status" value="1"/>
</dbReference>
<dbReference type="Pfam" id="PF25378">
    <property type="entry name" value="PUA_NSUN2"/>
    <property type="match status" value="1"/>
</dbReference>
<feature type="binding site" evidence="10">
    <location>
        <position position="230"/>
    </location>
    <ligand>
        <name>S-adenosyl-L-methionine</name>
        <dbReference type="ChEBI" id="CHEBI:59789"/>
    </ligand>
</feature>
<dbReference type="PANTHER" id="PTHR22808:SF1">
    <property type="entry name" value="RNA CYTOSINE-C(5)-METHYLTRANSFERASE NSUN2-RELATED"/>
    <property type="match status" value="1"/>
</dbReference>
<feature type="region of interest" description="Disordered" evidence="11">
    <location>
        <begin position="454"/>
        <end position="530"/>
    </location>
</feature>
<dbReference type="InterPro" id="IPR023267">
    <property type="entry name" value="RCMT"/>
</dbReference>
<dbReference type="PROSITE" id="PS51686">
    <property type="entry name" value="SAM_MT_RSMB_NOP"/>
    <property type="match status" value="1"/>
</dbReference>
<keyword evidence="3" id="KW-0820">tRNA-binding</keyword>
<evidence type="ECO:0000256" key="5">
    <source>
        <dbReference type="ARBA" id="ARBA00022679"/>
    </source>
</evidence>
<dbReference type="InterPro" id="IPR049560">
    <property type="entry name" value="MeTrfase_RsmB-F_NOP2_cat"/>
</dbReference>
<feature type="binding site" evidence="10">
    <location>
        <position position="203"/>
    </location>
    <ligand>
        <name>S-adenosyl-L-methionine</name>
        <dbReference type="ChEBI" id="CHEBI:59789"/>
    </ligand>
</feature>
<protein>
    <submittedName>
        <fullName evidence="13">Cytosine-5--methyltransferase</fullName>
    </submittedName>
</protein>
<dbReference type="PRINTS" id="PR02008">
    <property type="entry name" value="RCMTFAMILY"/>
</dbReference>
<reference evidence="13 14" key="1">
    <citation type="submission" date="2018-06" db="EMBL/GenBank/DDBJ databases">
        <title>A transcriptomic atlas of mushroom development highlights an independent origin of complex multicellularity.</title>
        <authorList>
            <consortium name="DOE Joint Genome Institute"/>
            <person name="Krizsan K."/>
            <person name="Almasi E."/>
            <person name="Merenyi Z."/>
            <person name="Sahu N."/>
            <person name="Viragh M."/>
            <person name="Koszo T."/>
            <person name="Mondo S."/>
            <person name="Kiss B."/>
            <person name="Balint B."/>
            <person name="Kues U."/>
            <person name="Barry K."/>
            <person name="Hegedus J.C."/>
            <person name="Henrissat B."/>
            <person name="Johnson J."/>
            <person name="Lipzen A."/>
            <person name="Ohm R."/>
            <person name="Nagy I."/>
            <person name="Pangilinan J."/>
            <person name="Yan J."/>
            <person name="Xiong Y."/>
            <person name="Grigoriev I.V."/>
            <person name="Hibbett D.S."/>
            <person name="Nagy L.G."/>
        </authorList>
    </citation>
    <scope>NUCLEOTIDE SEQUENCE [LARGE SCALE GENOMIC DNA]</scope>
    <source>
        <strain evidence="13 14">SZMC22713</strain>
    </source>
</reference>
<dbReference type="PROSITE" id="PS01153">
    <property type="entry name" value="NOL1_NOP2_SUN"/>
    <property type="match status" value="1"/>
</dbReference>
<proteinExistence type="inferred from homology"/>
<dbReference type="InterPro" id="IPR057286">
    <property type="entry name" value="PUA_NSUN2"/>
</dbReference>
<dbReference type="OrthoDB" id="6093671at2759"/>
<feature type="compositionally biased region" description="Basic and acidic residues" evidence="11">
    <location>
        <begin position="500"/>
        <end position="511"/>
    </location>
</feature>
<dbReference type="InterPro" id="IPR029063">
    <property type="entry name" value="SAM-dependent_MTases_sf"/>
</dbReference>
<evidence type="ECO:0000256" key="9">
    <source>
        <dbReference type="ARBA" id="ARBA00023242"/>
    </source>
</evidence>
<dbReference type="GO" id="GO:0016428">
    <property type="term" value="F:tRNA (cytidine-5-)-methyltransferase activity"/>
    <property type="evidence" value="ECO:0007669"/>
    <property type="project" value="InterPro"/>
</dbReference>
<dbReference type="PRINTS" id="PR02011">
    <property type="entry name" value="RCMTNCL1"/>
</dbReference>
<dbReference type="AlphaFoldDB" id="A0A4Y7QAG3"/>
<feature type="domain" description="SAM-dependent MTase RsmB/NOP-type" evidence="12">
    <location>
        <begin position="51"/>
        <end position="442"/>
    </location>
</feature>
<feature type="compositionally biased region" description="Polar residues" evidence="11">
    <location>
        <begin position="480"/>
        <end position="490"/>
    </location>
</feature>
<dbReference type="STRING" id="50990.A0A4Y7QAG3"/>
<dbReference type="GO" id="GO:0005737">
    <property type="term" value="C:cytoplasm"/>
    <property type="evidence" value="ECO:0007669"/>
    <property type="project" value="TreeGrafter"/>
</dbReference>
<dbReference type="VEuPathDB" id="FungiDB:BD410DRAFT_786199"/>
<organism evidence="13 14">
    <name type="scientific">Rickenella mellea</name>
    <dbReference type="NCBI Taxonomy" id="50990"/>
    <lineage>
        <taxon>Eukaryota</taxon>
        <taxon>Fungi</taxon>
        <taxon>Dikarya</taxon>
        <taxon>Basidiomycota</taxon>
        <taxon>Agaricomycotina</taxon>
        <taxon>Agaricomycetes</taxon>
        <taxon>Hymenochaetales</taxon>
        <taxon>Rickenellaceae</taxon>
        <taxon>Rickenella</taxon>
    </lineage>
</organism>
<name>A0A4Y7QAG3_9AGAM</name>
<comment type="subcellular location">
    <subcellularLocation>
        <location evidence="1">Nucleus</location>
    </subcellularLocation>
</comment>
<evidence type="ECO:0000256" key="7">
    <source>
        <dbReference type="ARBA" id="ARBA00022694"/>
    </source>
</evidence>
<dbReference type="Proteomes" id="UP000294933">
    <property type="component" value="Unassembled WGS sequence"/>
</dbReference>
<feature type="active site" description="Nucleophile" evidence="10">
    <location>
        <position position="328"/>
    </location>
</feature>
<accession>A0A4Y7QAG3</accession>
<dbReference type="InterPro" id="IPR018314">
    <property type="entry name" value="RsmB/NOL1/NOP2-like_CS"/>
</dbReference>